<evidence type="ECO:0000256" key="12">
    <source>
        <dbReference type="ARBA" id="ARBA00022989"/>
    </source>
</evidence>
<dbReference type="PROSITE" id="PS01047">
    <property type="entry name" value="HMA_1"/>
    <property type="match status" value="1"/>
</dbReference>
<dbReference type="SUPFAM" id="SSF56784">
    <property type="entry name" value="HAD-like"/>
    <property type="match status" value="1"/>
</dbReference>
<keyword evidence="4" id="KW-0813">Transport</keyword>
<evidence type="ECO:0000256" key="11">
    <source>
        <dbReference type="ARBA" id="ARBA00022967"/>
    </source>
</evidence>
<dbReference type="Gene3D" id="3.30.70.100">
    <property type="match status" value="1"/>
</dbReference>
<feature type="transmembrane region" description="Helical" evidence="17">
    <location>
        <begin position="99"/>
        <end position="121"/>
    </location>
</feature>
<gene>
    <name evidence="19" type="ORF">FC32_GL000231</name>
</gene>
<dbReference type="NCBIfam" id="TIGR01494">
    <property type="entry name" value="ATPase_P-type"/>
    <property type="match status" value="1"/>
</dbReference>
<dbReference type="Proteomes" id="UP000051324">
    <property type="component" value="Unassembled WGS sequence"/>
</dbReference>
<dbReference type="InterPro" id="IPR036163">
    <property type="entry name" value="HMA_dom_sf"/>
</dbReference>
<feature type="transmembrane region" description="Helical" evidence="17">
    <location>
        <begin position="378"/>
        <end position="400"/>
    </location>
</feature>
<feature type="transmembrane region" description="Helical" evidence="17">
    <location>
        <begin position="197"/>
        <end position="216"/>
    </location>
</feature>
<evidence type="ECO:0000313" key="20">
    <source>
        <dbReference type="Proteomes" id="UP000051324"/>
    </source>
</evidence>
<evidence type="ECO:0000256" key="8">
    <source>
        <dbReference type="ARBA" id="ARBA00022741"/>
    </source>
</evidence>
<dbReference type="GO" id="GO:0005507">
    <property type="term" value="F:copper ion binding"/>
    <property type="evidence" value="ECO:0007669"/>
    <property type="project" value="TreeGrafter"/>
</dbReference>
<evidence type="ECO:0000256" key="10">
    <source>
        <dbReference type="ARBA" id="ARBA00022840"/>
    </source>
</evidence>
<proteinExistence type="inferred from homology"/>
<keyword evidence="8 17" id="KW-0547">Nucleotide-binding</keyword>
<dbReference type="Gene3D" id="2.70.150.10">
    <property type="entry name" value="Calcium-transporting ATPase, cytoplasmic transduction domain A"/>
    <property type="match status" value="1"/>
</dbReference>
<dbReference type="FunFam" id="3.40.50.1000:FF:000020">
    <property type="entry name" value="Probable cation-transporting P-type ATPase"/>
    <property type="match status" value="1"/>
</dbReference>
<comment type="subcellular location">
    <subcellularLocation>
        <location evidence="1">Cell membrane</location>
        <topology evidence="1">Multi-pass membrane protein</topology>
    </subcellularLocation>
</comment>
<dbReference type="InterPro" id="IPR059000">
    <property type="entry name" value="ATPase_P-type_domA"/>
</dbReference>
<evidence type="ECO:0000256" key="4">
    <source>
        <dbReference type="ARBA" id="ARBA00022448"/>
    </source>
</evidence>
<dbReference type="InterPro" id="IPR017969">
    <property type="entry name" value="Heavy-metal-associated_CS"/>
</dbReference>
<dbReference type="InterPro" id="IPR027256">
    <property type="entry name" value="P-typ_ATPase_IB"/>
</dbReference>
<keyword evidence="6 17" id="KW-0812">Transmembrane</keyword>
<dbReference type="Gene3D" id="3.40.50.1000">
    <property type="entry name" value="HAD superfamily/HAD-like"/>
    <property type="match status" value="1"/>
</dbReference>
<dbReference type="SFLD" id="SFLDS00003">
    <property type="entry name" value="Haloacid_Dehalogenase"/>
    <property type="match status" value="1"/>
</dbReference>
<dbReference type="FunFam" id="3.30.70.100:FF:000005">
    <property type="entry name" value="Copper-exporting P-type ATPase A"/>
    <property type="match status" value="1"/>
</dbReference>
<dbReference type="STRING" id="1423724.FC32_GL000231"/>
<keyword evidence="11" id="KW-1278">Translocase</keyword>
<dbReference type="CDD" id="cd02094">
    <property type="entry name" value="P-type_ATPase_Cu-like"/>
    <property type="match status" value="1"/>
</dbReference>
<keyword evidence="20" id="KW-1185">Reference proteome</keyword>
<keyword evidence="9" id="KW-0187">Copper transport</keyword>
<dbReference type="PANTHER" id="PTHR43520:SF8">
    <property type="entry name" value="P-TYPE CU(+) TRANSPORTER"/>
    <property type="match status" value="1"/>
</dbReference>
<evidence type="ECO:0000256" key="6">
    <source>
        <dbReference type="ARBA" id="ARBA00022692"/>
    </source>
</evidence>
<dbReference type="InterPro" id="IPR036412">
    <property type="entry name" value="HAD-like_sf"/>
</dbReference>
<evidence type="ECO:0000256" key="3">
    <source>
        <dbReference type="ARBA" id="ARBA00012517"/>
    </source>
</evidence>
<accession>A0A0R1TTY2</accession>
<evidence type="ECO:0000256" key="15">
    <source>
        <dbReference type="ARBA" id="ARBA00023136"/>
    </source>
</evidence>
<dbReference type="SUPFAM" id="SSF81665">
    <property type="entry name" value="Calcium ATPase, transmembrane domain M"/>
    <property type="match status" value="1"/>
</dbReference>
<dbReference type="SFLD" id="SFLDF00027">
    <property type="entry name" value="p-type_atpase"/>
    <property type="match status" value="1"/>
</dbReference>
<feature type="transmembrane region" description="Helical" evidence="17">
    <location>
        <begin position="720"/>
        <end position="738"/>
    </location>
</feature>
<keyword evidence="15 17" id="KW-0472">Membrane</keyword>
<evidence type="ECO:0000256" key="5">
    <source>
        <dbReference type="ARBA" id="ARBA00022475"/>
    </source>
</evidence>
<feature type="transmembrane region" description="Helical" evidence="17">
    <location>
        <begin position="170"/>
        <end position="191"/>
    </location>
</feature>
<feature type="transmembrane region" description="Helical" evidence="17">
    <location>
        <begin position="691"/>
        <end position="714"/>
    </location>
</feature>
<reference evidence="19 20" key="1">
    <citation type="journal article" date="2015" name="Genome Announc.">
        <title>Expanding the biotechnology potential of lactobacilli through comparative genomics of 213 strains and associated genera.</title>
        <authorList>
            <person name="Sun Z."/>
            <person name="Harris H.M."/>
            <person name="McCann A."/>
            <person name="Guo C."/>
            <person name="Argimon S."/>
            <person name="Zhang W."/>
            <person name="Yang X."/>
            <person name="Jeffery I.B."/>
            <person name="Cooney J.C."/>
            <person name="Kagawa T.F."/>
            <person name="Liu W."/>
            <person name="Song Y."/>
            <person name="Salvetti E."/>
            <person name="Wrobel A."/>
            <person name="Rasinkangas P."/>
            <person name="Parkhill J."/>
            <person name="Rea M.C."/>
            <person name="O'Sullivan O."/>
            <person name="Ritari J."/>
            <person name="Douillard F.P."/>
            <person name="Paul Ross R."/>
            <person name="Yang R."/>
            <person name="Briner A.E."/>
            <person name="Felis G.E."/>
            <person name="de Vos W.M."/>
            <person name="Barrangou R."/>
            <person name="Klaenhammer T.R."/>
            <person name="Caufield P.W."/>
            <person name="Cui Y."/>
            <person name="Zhang H."/>
            <person name="O'Toole P.W."/>
        </authorList>
    </citation>
    <scope>NUCLEOTIDE SEQUENCE [LARGE SCALE GENOMIC DNA]</scope>
    <source>
        <strain evidence="19 20">DSM 16634</strain>
    </source>
</reference>
<evidence type="ECO:0000256" key="2">
    <source>
        <dbReference type="ARBA" id="ARBA00006024"/>
    </source>
</evidence>
<dbReference type="InterPro" id="IPR018303">
    <property type="entry name" value="ATPase_P-typ_P_site"/>
</dbReference>
<dbReference type="Pfam" id="PF00403">
    <property type="entry name" value="HMA"/>
    <property type="match status" value="1"/>
</dbReference>
<feature type="transmembrane region" description="Helical" evidence="17">
    <location>
        <begin position="133"/>
        <end position="149"/>
    </location>
</feature>
<dbReference type="AlphaFoldDB" id="A0A0R1TTY2"/>
<evidence type="ECO:0000313" key="19">
    <source>
        <dbReference type="EMBL" id="KRL84752.1"/>
    </source>
</evidence>
<dbReference type="Gene3D" id="3.40.1110.10">
    <property type="entry name" value="Calcium-transporting ATPase, cytoplasmic domain N"/>
    <property type="match status" value="1"/>
</dbReference>
<dbReference type="GO" id="GO:0043682">
    <property type="term" value="F:P-type divalent copper transporter activity"/>
    <property type="evidence" value="ECO:0007669"/>
    <property type="project" value="TreeGrafter"/>
</dbReference>
<dbReference type="SUPFAM" id="SSF81653">
    <property type="entry name" value="Calcium ATPase, transduction domain A"/>
    <property type="match status" value="1"/>
</dbReference>
<dbReference type="Pfam" id="PF00122">
    <property type="entry name" value="E1-E2_ATPase"/>
    <property type="match status" value="1"/>
</dbReference>
<evidence type="ECO:0000256" key="13">
    <source>
        <dbReference type="ARBA" id="ARBA00023008"/>
    </source>
</evidence>
<dbReference type="InterPro" id="IPR001757">
    <property type="entry name" value="P_typ_ATPase"/>
</dbReference>
<evidence type="ECO:0000256" key="16">
    <source>
        <dbReference type="ARBA" id="ARBA00049289"/>
    </source>
</evidence>
<keyword evidence="5 17" id="KW-1003">Cell membrane</keyword>
<dbReference type="GO" id="GO:0055070">
    <property type="term" value="P:copper ion homeostasis"/>
    <property type="evidence" value="ECO:0007669"/>
    <property type="project" value="TreeGrafter"/>
</dbReference>
<dbReference type="EC" id="7.2.2.8" evidence="3"/>
<dbReference type="PATRIC" id="fig|1423724.4.peg.245"/>
<dbReference type="GO" id="GO:0005524">
    <property type="term" value="F:ATP binding"/>
    <property type="evidence" value="ECO:0007669"/>
    <property type="project" value="UniProtKB-UniRule"/>
</dbReference>
<dbReference type="InterPro" id="IPR023214">
    <property type="entry name" value="HAD_sf"/>
</dbReference>
<evidence type="ECO:0000256" key="7">
    <source>
        <dbReference type="ARBA" id="ARBA00022723"/>
    </source>
</evidence>
<keyword evidence="14" id="KW-0406">Ion transport</keyword>
<keyword evidence="10 17" id="KW-0067">ATP-binding</keyword>
<organism evidence="19 20">
    <name type="scientific">Ligilactobacillus apodemi DSM 16634 = JCM 16172</name>
    <dbReference type="NCBI Taxonomy" id="1423724"/>
    <lineage>
        <taxon>Bacteria</taxon>
        <taxon>Bacillati</taxon>
        <taxon>Bacillota</taxon>
        <taxon>Bacilli</taxon>
        <taxon>Lactobacillales</taxon>
        <taxon>Lactobacillaceae</taxon>
        <taxon>Ligilactobacillus</taxon>
    </lineage>
</organism>
<dbReference type="GO" id="GO:0005886">
    <property type="term" value="C:plasma membrane"/>
    <property type="evidence" value="ECO:0007669"/>
    <property type="project" value="UniProtKB-SubCell"/>
</dbReference>
<dbReference type="PRINTS" id="PR00119">
    <property type="entry name" value="CATATPASE"/>
</dbReference>
<protein>
    <recommendedName>
        <fullName evidence="3">P-type Cu(+) transporter</fullName>
        <ecNumber evidence="3">7.2.2.8</ecNumber>
    </recommendedName>
</protein>
<evidence type="ECO:0000256" key="1">
    <source>
        <dbReference type="ARBA" id="ARBA00004651"/>
    </source>
</evidence>
<evidence type="ECO:0000256" key="9">
    <source>
        <dbReference type="ARBA" id="ARBA00022796"/>
    </source>
</evidence>
<dbReference type="InterPro" id="IPR023299">
    <property type="entry name" value="ATPase_P-typ_cyto_dom_N"/>
</dbReference>
<comment type="caution">
    <text evidence="19">The sequence shown here is derived from an EMBL/GenBank/DDBJ whole genome shotgun (WGS) entry which is preliminary data.</text>
</comment>
<dbReference type="eggNOG" id="COG2217">
    <property type="taxonomic scope" value="Bacteria"/>
</dbReference>
<dbReference type="SFLD" id="SFLDG00002">
    <property type="entry name" value="C1.7:_P-type_atpase_like"/>
    <property type="match status" value="1"/>
</dbReference>
<dbReference type="InterPro" id="IPR006121">
    <property type="entry name" value="HMA_dom"/>
</dbReference>
<evidence type="ECO:0000256" key="14">
    <source>
        <dbReference type="ARBA" id="ARBA00023065"/>
    </source>
</evidence>
<dbReference type="GO" id="GO:0140581">
    <property type="term" value="F:P-type monovalent copper transporter activity"/>
    <property type="evidence" value="ECO:0007669"/>
    <property type="project" value="UniProtKB-EC"/>
</dbReference>
<dbReference type="SUPFAM" id="SSF55008">
    <property type="entry name" value="HMA, heavy metal-associated domain"/>
    <property type="match status" value="1"/>
</dbReference>
<dbReference type="InterPro" id="IPR023298">
    <property type="entry name" value="ATPase_P-typ_TM_dom_sf"/>
</dbReference>
<dbReference type="CDD" id="cd00371">
    <property type="entry name" value="HMA"/>
    <property type="match status" value="1"/>
</dbReference>
<keyword evidence="13" id="KW-0186">Copper</keyword>
<evidence type="ECO:0000256" key="17">
    <source>
        <dbReference type="RuleBase" id="RU362081"/>
    </source>
</evidence>
<dbReference type="PRINTS" id="PR00943">
    <property type="entry name" value="CUATPASE"/>
</dbReference>
<dbReference type="PANTHER" id="PTHR43520">
    <property type="entry name" value="ATP7, ISOFORM B"/>
    <property type="match status" value="1"/>
</dbReference>
<dbReference type="NCBIfam" id="TIGR01511">
    <property type="entry name" value="ATPase-IB1_Cu"/>
    <property type="match status" value="1"/>
</dbReference>
<evidence type="ECO:0000259" key="18">
    <source>
        <dbReference type="PROSITE" id="PS50846"/>
    </source>
</evidence>
<keyword evidence="7 17" id="KW-0479">Metal-binding</keyword>
<dbReference type="FunFam" id="2.70.150.10:FF:000020">
    <property type="entry name" value="Copper-exporting P-type ATPase A"/>
    <property type="match status" value="1"/>
</dbReference>
<dbReference type="GO" id="GO:0016887">
    <property type="term" value="F:ATP hydrolysis activity"/>
    <property type="evidence" value="ECO:0007669"/>
    <property type="project" value="InterPro"/>
</dbReference>
<name>A0A0R1TTY2_9LACO</name>
<feature type="domain" description="HMA" evidence="18">
    <location>
        <begin position="5"/>
        <end position="70"/>
    </location>
</feature>
<feature type="transmembrane region" description="Helical" evidence="17">
    <location>
        <begin position="351"/>
        <end position="372"/>
    </location>
</feature>
<dbReference type="PROSITE" id="PS50846">
    <property type="entry name" value="HMA_2"/>
    <property type="match status" value="1"/>
</dbReference>
<comment type="catalytic activity">
    <reaction evidence="16">
        <text>Cu(+)(in) + ATP + H2O = Cu(+)(out) + ADP + phosphate + H(+)</text>
        <dbReference type="Rhea" id="RHEA:25792"/>
        <dbReference type="ChEBI" id="CHEBI:15377"/>
        <dbReference type="ChEBI" id="CHEBI:15378"/>
        <dbReference type="ChEBI" id="CHEBI:30616"/>
        <dbReference type="ChEBI" id="CHEBI:43474"/>
        <dbReference type="ChEBI" id="CHEBI:49552"/>
        <dbReference type="ChEBI" id="CHEBI:456216"/>
        <dbReference type="EC" id="7.2.2.8"/>
    </reaction>
</comment>
<dbReference type="InterPro" id="IPR044492">
    <property type="entry name" value="P_typ_ATPase_HD_dom"/>
</dbReference>
<dbReference type="Pfam" id="PF00702">
    <property type="entry name" value="Hydrolase"/>
    <property type="match status" value="1"/>
</dbReference>
<comment type="similarity">
    <text evidence="2 17">Belongs to the cation transport ATPase (P-type) (TC 3.A.3) family. Type IB subfamily.</text>
</comment>
<dbReference type="NCBIfam" id="TIGR01525">
    <property type="entry name" value="ATPase-IB_hvy"/>
    <property type="match status" value="1"/>
</dbReference>
<dbReference type="EMBL" id="AZFT01000048">
    <property type="protein sequence ID" value="KRL84752.1"/>
    <property type="molecule type" value="Genomic_DNA"/>
</dbReference>
<sequence length="745" mass="78806">MKAMQKDDFSIEGMVCASCAQTIEKAVSNLDGVEDAAVNLATESMKVSHAEKLTATDIIQAVKDAGYDAKVSQALSQAQVAAKEQATAKRLQQKRTAMIWALVFAVLLMLVAMGSMLGLPVPHFLDSMHAPKSGALIQLLLVLPILWFGRSYLITGAKALYKRHPNMDSLVLVGSGAALIYSVVNTVNTWLTGVHYSLYYEAAGMIIALVMLGKYLEDSSKQKTNFALTSLLNLVPKKALLVLADGKTKEVSVSDLKVGDKFLVQAGQSIPVDGKVLSGQTSVDESMLTGESLPLTKTVGDQVVAGTVSQNGQITCESTRVGSQTALAQIVNLVAQAQGSKAPIARLADKISGYFVPVIMVIAFIGALAWYLTGSSLSFSLTIFVSVLVIACPCALGLATPTAIMVGTGKGASEGILFKNGTALEQAAQIQTVVLDKTGTLTQGKPSVTDVLGAAGIKTTEVLRFAASLEFYAKHPLAHAILVAAKEQANFVVKNFETLPGFGIQGEIDGKMYFLGNEKLMHQAVTTESELFLQAEQLKAAGKTVMFLGVKAQMLGVIAVQDPLKADSREAVQQLHSLGLETIMLTGDNTKTATAIAQQVGIKNVISEVLPQDKAQVIQELQEKGKHVAMVGDGINDAPALALADVGVAIGNGTDVAIDSADIVLMNSDLSSLVKALKLSQKTMLNIKENLFWAFFYNCLGIPVALGVLTFFGGPLLDPMIAAACMSLSSVSVVLNALRLNRVKF</sequence>
<keyword evidence="12 17" id="KW-1133">Transmembrane helix</keyword>
<dbReference type="PROSITE" id="PS00154">
    <property type="entry name" value="ATPASE_E1_E2"/>
    <property type="match status" value="1"/>
</dbReference>
<dbReference type="InterPro" id="IPR008250">
    <property type="entry name" value="ATPase_P-typ_transduc_dom_A_sf"/>
</dbReference>